<comment type="subcellular location">
    <subcellularLocation>
        <location evidence="1">Membrane</location>
        <topology evidence="1">Single-pass membrane protein</topology>
    </subcellularLocation>
</comment>
<dbReference type="GO" id="GO:0016020">
    <property type="term" value="C:membrane"/>
    <property type="evidence" value="ECO:0007669"/>
    <property type="project" value="UniProtKB-SubCell"/>
</dbReference>
<dbReference type="InterPro" id="IPR029044">
    <property type="entry name" value="Nucleotide-diphossugar_trans"/>
</dbReference>
<evidence type="ECO:0000256" key="3">
    <source>
        <dbReference type="ARBA" id="ARBA00022989"/>
    </source>
</evidence>
<dbReference type="STRING" id="1156985.SAMN04488118_10549"/>
<reference evidence="4 5" key="1">
    <citation type="submission" date="2016-10" db="EMBL/GenBank/DDBJ databases">
        <authorList>
            <person name="de Groot N.N."/>
        </authorList>
    </citation>
    <scope>NUCLEOTIDE SEQUENCE [LARGE SCALE GENOMIC DNA]</scope>
    <source>
        <strain evidence="4 5">U95</strain>
    </source>
</reference>
<keyword evidence="4" id="KW-0808">Transferase</keyword>
<dbReference type="GO" id="GO:0016757">
    <property type="term" value="F:glycosyltransferase activity"/>
    <property type="evidence" value="ECO:0007669"/>
    <property type="project" value="TreeGrafter"/>
</dbReference>
<protein>
    <submittedName>
        <fullName evidence="4">Glycosyl transferase family 2</fullName>
    </submittedName>
</protein>
<dbReference type="EMBL" id="FMWG01000005">
    <property type="protein sequence ID" value="SCZ63296.1"/>
    <property type="molecule type" value="Genomic_DNA"/>
</dbReference>
<evidence type="ECO:0000256" key="2">
    <source>
        <dbReference type="ARBA" id="ARBA00022692"/>
    </source>
</evidence>
<keyword evidence="3" id="KW-1133">Transmembrane helix</keyword>
<dbReference type="SUPFAM" id="SSF53448">
    <property type="entry name" value="Nucleotide-diphospho-sugar transferases"/>
    <property type="match status" value="1"/>
</dbReference>
<name>A0A1G5QNR9_9RHOB</name>
<keyword evidence="2" id="KW-0812">Transmembrane</keyword>
<dbReference type="GO" id="GO:0005737">
    <property type="term" value="C:cytoplasm"/>
    <property type="evidence" value="ECO:0007669"/>
    <property type="project" value="TreeGrafter"/>
</dbReference>
<dbReference type="PANTHER" id="PTHR21461">
    <property type="entry name" value="GLYCOSYLTRANSFERASE FAMILY 92 PROTEIN"/>
    <property type="match status" value="1"/>
</dbReference>
<evidence type="ECO:0000256" key="1">
    <source>
        <dbReference type="ARBA" id="ARBA00004167"/>
    </source>
</evidence>
<evidence type="ECO:0000313" key="5">
    <source>
        <dbReference type="Proteomes" id="UP000198767"/>
    </source>
</evidence>
<accession>A0A1G5QNR9</accession>
<sequence length="355" mass="41070">MTRFLAILTVRNEGAFLLEWLAHHRAVGFTDFLVFSNDCEDGTDNILDRLDDLGHLTHLRNDGPHEKGRIQFDALKQADRHKLVKQADWILALDIDEFVNIHVGDGQLADLLQALPDADAITLTWRLFGNADQVRYQPTPVTDLFTRCAPEIIHWPWRATMFKTLYRNSGVYRKTGVHRPRSVKDPSLLDGYRWFDCEGRELGEAFKTKRVFSNYGQPNYRFAQLNHYPLGAMESYVLKADRGRAVHTQDQLSLDYWVERNYNMDQDLSIHRYQAARDAVMQLLAEDAKLQRLHDKAVNWRHRQFRSLMMKEPARALFSRLMMTPPSRAITAVTAQTLSGFATMERHDAGIKDTL</sequence>
<dbReference type="Pfam" id="PF13704">
    <property type="entry name" value="Glyco_tranf_2_4"/>
    <property type="match status" value="1"/>
</dbReference>
<dbReference type="Proteomes" id="UP000198767">
    <property type="component" value="Unassembled WGS sequence"/>
</dbReference>
<dbReference type="RefSeq" id="WP_090218331.1">
    <property type="nucleotide sequence ID" value="NZ_FMWG01000005.1"/>
</dbReference>
<dbReference type="PANTHER" id="PTHR21461:SF69">
    <property type="entry name" value="GLYCOSYLTRANSFERASE FAMILY 92 PROTEIN"/>
    <property type="match status" value="1"/>
</dbReference>
<dbReference type="AlphaFoldDB" id="A0A1G5QNR9"/>
<gene>
    <name evidence="4" type="ORF">SAMN04488118_10549</name>
</gene>
<organism evidence="4 5">
    <name type="scientific">Epibacterium ulvae</name>
    <dbReference type="NCBI Taxonomy" id="1156985"/>
    <lineage>
        <taxon>Bacteria</taxon>
        <taxon>Pseudomonadati</taxon>
        <taxon>Pseudomonadota</taxon>
        <taxon>Alphaproteobacteria</taxon>
        <taxon>Rhodobacterales</taxon>
        <taxon>Roseobacteraceae</taxon>
        <taxon>Epibacterium</taxon>
    </lineage>
</organism>
<keyword evidence="5" id="KW-1185">Reference proteome</keyword>
<proteinExistence type="predicted"/>
<dbReference type="OrthoDB" id="4964299at2"/>
<keyword evidence="3" id="KW-0472">Membrane</keyword>
<evidence type="ECO:0000313" key="4">
    <source>
        <dbReference type="EMBL" id="SCZ63296.1"/>
    </source>
</evidence>